<dbReference type="PANTHER" id="PTHR12428">
    <property type="entry name" value="OXA1"/>
    <property type="match status" value="1"/>
</dbReference>
<evidence type="ECO:0000256" key="1">
    <source>
        <dbReference type="ARBA" id="ARBA00004651"/>
    </source>
</evidence>
<evidence type="ECO:0000256" key="3">
    <source>
        <dbReference type="ARBA" id="ARBA00022475"/>
    </source>
</evidence>
<dbReference type="GO" id="GO:0051205">
    <property type="term" value="P:protein insertion into membrane"/>
    <property type="evidence" value="ECO:0007669"/>
    <property type="project" value="TreeGrafter"/>
</dbReference>
<feature type="transmembrane region" description="Helical" evidence="10">
    <location>
        <begin position="198"/>
        <end position="222"/>
    </location>
</feature>
<feature type="transmembrane region" description="Helical" evidence="10">
    <location>
        <begin position="94"/>
        <end position="115"/>
    </location>
</feature>
<reference evidence="12 13" key="1">
    <citation type="journal article" date="2016" name="Nat. Commun.">
        <title>Thousands of microbial genomes shed light on interconnected biogeochemical processes in an aquifer system.</title>
        <authorList>
            <person name="Anantharaman K."/>
            <person name="Brown C.T."/>
            <person name="Hug L.A."/>
            <person name="Sharon I."/>
            <person name="Castelle C.J."/>
            <person name="Probst A.J."/>
            <person name="Thomas B.C."/>
            <person name="Singh A."/>
            <person name="Wilkins M.J."/>
            <person name="Karaoz U."/>
            <person name="Brodie E.L."/>
            <person name="Williams K.H."/>
            <person name="Hubbard S.S."/>
            <person name="Banfield J.F."/>
        </authorList>
    </citation>
    <scope>NUCLEOTIDE SEQUENCE [LARGE SCALE GENOMIC DNA]</scope>
</reference>
<keyword evidence="4 9" id="KW-0812">Transmembrane</keyword>
<dbReference type="InterPro" id="IPR001708">
    <property type="entry name" value="YidC/ALB3/OXA1/COX18"/>
</dbReference>
<evidence type="ECO:0000256" key="10">
    <source>
        <dbReference type="SAM" id="Phobius"/>
    </source>
</evidence>
<dbReference type="GO" id="GO:0032977">
    <property type="term" value="F:membrane insertase activity"/>
    <property type="evidence" value="ECO:0007669"/>
    <property type="project" value="InterPro"/>
</dbReference>
<organism evidence="12 13">
    <name type="scientific">Candidatus Buchananbacteria bacterium RIFCSPHIGHO2_01_FULL_46_12</name>
    <dbReference type="NCBI Taxonomy" id="1797536"/>
    <lineage>
        <taxon>Bacteria</taxon>
        <taxon>Candidatus Buchananiibacteriota</taxon>
    </lineage>
</organism>
<comment type="similarity">
    <text evidence="9">Belongs to the OXA1/ALB3/YidC family.</text>
</comment>
<evidence type="ECO:0000256" key="9">
    <source>
        <dbReference type="RuleBase" id="RU003945"/>
    </source>
</evidence>
<feature type="transmembrane region" description="Helical" evidence="10">
    <location>
        <begin position="7"/>
        <end position="24"/>
    </location>
</feature>
<keyword evidence="8" id="KW-0143">Chaperone</keyword>
<comment type="subcellular location">
    <subcellularLocation>
        <location evidence="1">Cell membrane</location>
        <topology evidence="1">Multi-pass membrane protein</topology>
    </subcellularLocation>
    <subcellularLocation>
        <location evidence="9">Membrane</location>
        <topology evidence="9">Multi-pass membrane protein</topology>
    </subcellularLocation>
</comment>
<accession>A0A1G1YB03</accession>
<keyword evidence="2" id="KW-0813">Transport</keyword>
<feature type="transmembrane region" description="Helical" evidence="10">
    <location>
        <begin position="30"/>
        <end position="48"/>
    </location>
</feature>
<evidence type="ECO:0000256" key="4">
    <source>
        <dbReference type="ARBA" id="ARBA00022692"/>
    </source>
</evidence>
<dbReference type="InterPro" id="IPR028055">
    <property type="entry name" value="YidC/Oxa/ALB_C"/>
</dbReference>
<evidence type="ECO:0000256" key="5">
    <source>
        <dbReference type="ARBA" id="ARBA00022927"/>
    </source>
</evidence>
<dbReference type="AlphaFoldDB" id="A0A1G1YB03"/>
<dbReference type="NCBIfam" id="TIGR03592">
    <property type="entry name" value="yidC_oxa1_cterm"/>
    <property type="match status" value="1"/>
</dbReference>
<comment type="caution">
    <text evidence="12">The sequence shown here is derived from an EMBL/GenBank/DDBJ whole genome shotgun (WGS) entry which is preliminary data.</text>
</comment>
<keyword evidence="7 10" id="KW-0472">Membrane</keyword>
<dbReference type="InterPro" id="IPR047196">
    <property type="entry name" value="YidC_ALB_C"/>
</dbReference>
<dbReference type="GO" id="GO:0015031">
    <property type="term" value="P:protein transport"/>
    <property type="evidence" value="ECO:0007669"/>
    <property type="project" value="UniProtKB-KW"/>
</dbReference>
<dbReference type="GO" id="GO:0005886">
    <property type="term" value="C:plasma membrane"/>
    <property type="evidence" value="ECO:0007669"/>
    <property type="project" value="UniProtKB-SubCell"/>
</dbReference>
<evidence type="ECO:0000256" key="8">
    <source>
        <dbReference type="ARBA" id="ARBA00023186"/>
    </source>
</evidence>
<keyword evidence="6 10" id="KW-1133">Transmembrane helix</keyword>
<evidence type="ECO:0000256" key="2">
    <source>
        <dbReference type="ARBA" id="ARBA00022448"/>
    </source>
</evidence>
<dbReference type="PANTHER" id="PTHR12428:SF65">
    <property type="entry name" value="CYTOCHROME C OXIDASE ASSEMBLY PROTEIN COX18, MITOCHONDRIAL"/>
    <property type="match status" value="1"/>
</dbReference>
<evidence type="ECO:0000313" key="13">
    <source>
        <dbReference type="Proteomes" id="UP000178432"/>
    </source>
</evidence>
<protein>
    <recommendedName>
        <fullName evidence="11">Membrane insertase YidC/Oxa/ALB C-terminal domain-containing protein</fullName>
    </recommendedName>
</protein>
<evidence type="ECO:0000259" key="11">
    <source>
        <dbReference type="Pfam" id="PF02096"/>
    </source>
</evidence>
<proteinExistence type="inferred from homology"/>
<dbReference type="EMBL" id="MHIF01000004">
    <property type="protein sequence ID" value="OGY49479.1"/>
    <property type="molecule type" value="Genomic_DNA"/>
</dbReference>
<feature type="domain" description="Membrane insertase YidC/Oxa/ALB C-terminal" evidence="11">
    <location>
        <begin position="30"/>
        <end position="234"/>
    </location>
</feature>
<dbReference type="Proteomes" id="UP000178432">
    <property type="component" value="Unassembled WGS sequence"/>
</dbReference>
<sequence length="247" mass="28029">MIQLFNVVLFQPLLNLLVFLYNIVPYHDLGVAIILLTIIIKAVLYPLASQSIKSQKSLQDLQPKIEEIKKQHKDNKEGQAKALMELYKNNKVNPFSSCLPLLIQLPFLIAVYQVFQRGLNAKSLDLLYPFVANPGVLNPVSFGFLDLNKPQIALAVLTGLAQFWQTKMMITKKPPAEVKKSPGAKDEDMMAMMNKQMLYFMPVMTVFIGISLPSGLVLYWLVMTLLTVFQQELVFKKQKKAEVEVIK</sequence>
<keyword evidence="5" id="KW-0653">Protein transport</keyword>
<evidence type="ECO:0000313" key="12">
    <source>
        <dbReference type="EMBL" id="OGY49479.1"/>
    </source>
</evidence>
<evidence type="ECO:0000256" key="6">
    <source>
        <dbReference type="ARBA" id="ARBA00022989"/>
    </source>
</evidence>
<name>A0A1G1YB03_9BACT</name>
<dbReference type="Pfam" id="PF02096">
    <property type="entry name" value="60KD_IMP"/>
    <property type="match status" value="1"/>
</dbReference>
<dbReference type="CDD" id="cd20070">
    <property type="entry name" value="5TM_YidC_Alb3"/>
    <property type="match status" value="1"/>
</dbReference>
<keyword evidence="3" id="KW-1003">Cell membrane</keyword>
<gene>
    <name evidence="12" type="ORF">A2663_03385</name>
</gene>
<evidence type="ECO:0000256" key="7">
    <source>
        <dbReference type="ARBA" id="ARBA00023136"/>
    </source>
</evidence>